<dbReference type="GO" id="GO:0004673">
    <property type="term" value="F:protein histidine kinase activity"/>
    <property type="evidence" value="ECO:0007669"/>
    <property type="project" value="UniProtKB-EC"/>
</dbReference>
<dbReference type="Pfam" id="PF13426">
    <property type="entry name" value="PAS_9"/>
    <property type="match status" value="1"/>
</dbReference>
<evidence type="ECO:0000256" key="7">
    <source>
        <dbReference type="ARBA" id="ARBA00022840"/>
    </source>
</evidence>
<proteinExistence type="predicted"/>
<name>A0A368NTK8_9GAMM</name>
<keyword evidence="8" id="KW-0902">Two-component regulatory system</keyword>
<dbReference type="SUPFAM" id="SSF55785">
    <property type="entry name" value="PYP-like sensor domain (PAS domain)"/>
    <property type="match status" value="1"/>
</dbReference>
<dbReference type="PANTHER" id="PTHR43065">
    <property type="entry name" value="SENSOR HISTIDINE KINASE"/>
    <property type="match status" value="1"/>
</dbReference>
<evidence type="ECO:0000256" key="2">
    <source>
        <dbReference type="ARBA" id="ARBA00012438"/>
    </source>
</evidence>
<comment type="catalytic activity">
    <reaction evidence="1">
        <text>ATP + protein L-histidine = ADP + protein N-phospho-L-histidine.</text>
        <dbReference type="EC" id="2.7.13.3"/>
    </reaction>
</comment>
<dbReference type="NCBIfam" id="TIGR00229">
    <property type="entry name" value="sensory_box"/>
    <property type="match status" value="1"/>
</dbReference>
<dbReference type="GO" id="GO:0005524">
    <property type="term" value="F:ATP binding"/>
    <property type="evidence" value="ECO:0007669"/>
    <property type="project" value="UniProtKB-KW"/>
</dbReference>
<evidence type="ECO:0000259" key="10">
    <source>
        <dbReference type="PROSITE" id="PS50112"/>
    </source>
</evidence>
<protein>
    <recommendedName>
        <fullName evidence="2">histidine kinase</fullName>
        <ecNumber evidence="2">2.7.13.3</ecNumber>
    </recommendedName>
</protein>
<dbReference type="PROSITE" id="PS50113">
    <property type="entry name" value="PAC"/>
    <property type="match status" value="1"/>
</dbReference>
<dbReference type="PANTHER" id="PTHR43065:SF10">
    <property type="entry name" value="PEROXIDE STRESS-ACTIVATED HISTIDINE KINASE MAK3"/>
    <property type="match status" value="1"/>
</dbReference>
<dbReference type="EMBL" id="QPID01000001">
    <property type="protein sequence ID" value="RCU52551.1"/>
    <property type="molecule type" value="Genomic_DNA"/>
</dbReference>
<dbReference type="InterPro" id="IPR005467">
    <property type="entry name" value="His_kinase_dom"/>
</dbReference>
<dbReference type="SMART" id="SM00387">
    <property type="entry name" value="HATPase_c"/>
    <property type="match status" value="1"/>
</dbReference>
<keyword evidence="4" id="KW-0808">Transferase</keyword>
<feature type="domain" description="PAC" evidence="11">
    <location>
        <begin position="109"/>
        <end position="163"/>
    </location>
</feature>
<dbReference type="Proteomes" id="UP000252558">
    <property type="component" value="Unassembled WGS sequence"/>
</dbReference>
<dbReference type="Gene3D" id="3.30.450.20">
    <property type="entry name" value="PAS domain"/>
    <property type="match status" value="1"/>
</dbReference>
<keyword evidence="3" id="KW-0597">Phosphoprotein</keyword>
<evidence type="ECO:0000313" key="12">
    <source>
        <dbReference type="EMBL" id="RCU52551.1"/>
    </source>
</evidence>
<comment type="caution">
    <text evidence="12">The sequence shown here is derived from an EMBL/GenBank/DDBJ whole genome shotgun (WGS) entry which is preliminary data.</text>
</comment>
<dbReference type="InterPro" id="IPR000014">
    <property type="entry name" value="PAS"/>
</dbReference>
<feature type="domain" description="PAS" evidence="10">
    <location>
        <begin position="38"/>
        <end position="82"/>
    </location>
</feature>
<evidence type="ECO:0000256" key="6">
    <source>
        <dbReference type="ARBA" id="ARBA00022777"/>
    </source>
</evidence>
<dbReference type="GO" id="GO:0009399">
    <property type="term" value="P:nitrogen fixation"/>
    <property type="evidence" value="ECO:0007669"/>
    <property type="project" value="InterPro"/>
</dbReference>
<dbReference type="SMART" id="SM00086">
    <property type="entry name" value="PAC"/>
    <property type="match status" value="1"/>
</dbReference>
<dbReference type="InterPro" id="IPR004358">
    <property type="entry name" value="Sig_transdc_His_kin-like_C"/>
</dbReference>
<dbReference type="InterPro" id="IPR014285">
    <property type="entry name" value="N_fixation_neg-reg_NifL"/>
</dbReference>
<dbReference type="SMART" id="SM00091">
    <property type="entry name" value="PAS"/>
    <property type="match status" value="1"/>
</dbReference>
<dbReference type="CDD" id="cd00075">
    <property type="entry name" value="HATPase"/>
    <property type="match status" value="1"/>
</dbReference>
<evidence type="ECO:0000313" key="13">
    <source>
        <dbReference type="Proteomes" id="UP000252558"/>
    </source>
</evidence>
<accession>A0A368NTK8</accession>
<reference evidence="12 13" key="1">
    <citation type="submission" date="2018-07" db="EMBL/GenBank/DDBJ databases">
        <title>Corallincola holothuriorum sp. nov., a new facultative anaerobe isolated from sea cucumber Apostichopus japonicus.</title>
        <authorList>
            <person name="Xia H."/>
        </authorList>
    </citation>
    <scope>NUCLEOTIDE SEQUENCE [LARGE SCALE GENOMIC DNA]</scope>
    <source>
        <strain evidence="12 13">C4</strain>
    </source>
</reference>
<evidence type="ECO:0000259" key="9">
    <source>
        <dbReference type="PROSITE" id="PS50109"/>
    </source>
</evidence>
<dbReference type="PRINTS" id="PR00344">
    <property type="entry name" value="BCTRLSENSOR"/>
</dbReference>
<evidence type="ECO:0000256" key="8">
    <source>
        <dbReference type="ARBA" id="ARBA00023012"/>
    </source>
</evidence>
<dbReference type="InterPro" id="IPR035965">
    <property type="entry name" value="PAS-like_dom_sf"/>
</dbReference>
<dbReference type="InterPro" id="IPR003594">
    <property type="entry name" value="HATPase_dom"/>
</dbReference>
<sequence>MSVTSHLCVVEERMSKQQESAVIDMTPFFNGEVGSETAVSQFIQTVEQAPMAISITDTDANILYVNPWFCQTTGYGLQEVKGLNHSILSYRTTPAEVYQGLWNQLKKGRSWQGRLINRRKNGERYLADVIVTPLTDGEGETTHFLGIHRDVTETHELTTKLINQKTLVEAVLNAAPVAIALLDENQQVVLDNLSYKALAADFQQEPAKQIIAKLKEELGENATEQLRTRRFVEGHSLSLELKQSRGERWFYCKLSGFSAADSGVDDYFAPTASDYLVLTISEHTKEKRHQEQQRVSELQRMTAESEMMHVMQETLHAAIHQMQGPINMIEAAVTVLTGRSGKCPGLEAMEMALKSGADAVDQLRDALPDRPQEAQQPVNINQLVHDVAALSTQRLLKTSIPMQLKLTATLPSINGQPSRLRVAIKQLLDNAIDAIEFGKPQSREIEIQTYMDDESVVVLIDDSGPGVPQANKIKAFQPFYSTKPVASNGARGVGLSIVQQVMNEHCGSTLLQRSPLGGCRAVISLPRRERDRS</sequence>
<evidence type="ECO:0000256" key="4">
    <source>
        <dbReference type="ARBA" id="ARBA00022679"/>
    </source>
</evidence>
<dbReference type="GO" id="GO:0000160">
    <property type="term" value="P:phosphorelay signal transduction system"/>
    <property type="evidence" value="ECO:0007669"/>
    <property type="project" value="UniProtKB-KW"/>
</dbReference>
<organism evidence="12 13">
    <name type="scientific">Corallincola holothuriorum</name>
    <dbReference type="NCBI Taxonomy" id="2282215"/>
    <lineage>
        <taxon>Bacteria</taxon>
        <taxon>Pseudomonadati</taxon>
        <taxon>Pseudomonadota</taxon>
        <taxon>Gammaproteobacteria</taxon>
        <taxon>Alteromonadales</taxon>
        <taxon>Psychromonadaceae</taxon>
        <taxon>Corallincola</taxon>
    </lineage>
</organism>
<dbReference type="EC" id="2.7.13.3" evidence="2"/>
<dbReference type="NCBIfam" id="TIGR02938">
    <property type="entry name" value="nifL_nitrog"/>
    <property type="match status" value="1"/>
</dbReference>
<dbReference type="Pfam" id="PF02518">
    <property type="entry name" value="HATPase_c"/>
    <property type="match status" value="1"/>
</dbReference>
<dbReference type="PROSITE" id="PS50112">
    <property type="entry name" value="PAS"/>
    <property type="match status" value="1"/>
</dbReference>
<dbReference type="InterPro" id="IPR001610">
    <property type="entry name" value="PAC"/>
</dbReference>
<dbReference type="CDD" id="cd00130">
    <property type="entry name" value="PAS"/>
    <property type="match status" value="1"/>
</dbReference>
<feature type="domain" description="Histidine kinase" evidence="9">
    <location>
        <begin position="317"/>
        <end position="529"/>
    </location>
</feature>
<gene>
    <name evidence="12" type="primary">nifL</name>
    <name evidence="12" type="ORF">DU002_00850</name>
</gene>
<keyword evidence="7" id="KW-0067">ATP-binding</keyword>
<evidence type="ECO:0000259" key="11">
    <source>
        <dbReference type="PROSITE" id="PS50113"/>
    </source>
</evidence>
<dbReference type="SUPFAM" id="SSF55874">
    <property type="entry name" value="ATPase domain of HSP90 chaperone/DNA topoisomerase II/histidine kinase"/>
    <property type="match status" value="1"/>
</dbReference>
<keyword evidence="5" id="KW-0547">Nucleotide-binding</keyword>
<dbReference type="Gene3D" id="3.30.565.10">
    <property type="entry name" value="Histidine kinase-like ATPase, C-terminal domain"/>
    <property type="match status" value="1"/>
</dbReference>
<keyword evidence="13" id="KW-1185">Reference proteome</keyword>
<dbReference type="PROSITE" id="PS50109">
    <property type="entry name" value="HIS_KIN"/>
    <property type="match status" value="1"/>
</dbReference>
<dbReference type="InterPro" id="IPR000700">
    <property type="entry name" value="PAS-assoc_C"/>
</dbReference>
<evidence type="ECO:0000256" key="5">
    <source>
        <dbReference type="ARBA" id="ARBA00022741"/>
    </source>
</evidence>
<dbReference type="InterPro" id="IPR036890">
    <property type="entry name" value="HATPase_C_sf"/>
</dbReference>
<dbReference type="AlphaFoldDB" id="A0A368NTK8"/>
<keyword evidence="6" id="KW-0418">Kinase</keyword>
<evidence type="ECO:0000256" key="1">
    <source>
        <dbReference type="ARBA" id="ARBA00000085"/>
    </source>
</evidence>
<evidence type="ECO:0000256" key="3">
    <source>
        <dbReference type="ARBA" id="ARBA00022553"/>
    </source>
</evidence>